<accession>A0A0P7X3A5</accession>
<organism evidence="2 3">
    <name type="scientific">Scleropages formosus</name>
    <name type="common">Asian bonytongue</name>
    <name type="synonym">Osteoglossum formosum</name>
    <dbReference type="NCBI Taxonomy" id="113540"/>
    <lineage>
        <taxon>Eukaryota</taxon>
        <taxon>Metazoa</taxon>
        <taxon>Chordata</taxon>
        <taxon>Craniata</taxon>
        <taxon>Vertebrata</taxon>
        <taxon>Euteleostomi</taxon>
        <taxon>Actinopterygii</taxon>
        <taxon>Neopterygii</taxon>
        <taxon>Teleostei</taxon>
        <taxon>Osteoglossocephala</taxon>
        <taxon>Osteoglossomorpha</taxon>
        <taxon>Osteoglossiformes</taxon>
        <taxon>Osteoglossidae</taxon>
        <taxon>Scleropages</taxon>
    </lineage>
</organism>
<reference evidence="2 3" key="1">
    <citation type="submission" date="2015-08" db="EMBL/GenBank/DDBJ databases">
        <title>The genome of the Asian arowana (Scleropages formosus).</title>
        <authorList>
            <person name="Tan M.H."/>
            <person name="Gan H.M."/>
            <person name="Croft L.J."/>
            <person name="Austin C.M."/>
        </authorList>
    </citation>
    <scope>NUCLEOTIDE SEQUENCE [LARGE SCALE GENOMIC DNA]</scope>
    <source>
        <strain evidence="2">Aro1</strain>
    </source>
</reference>
<dbReference type="STRING" id="113540.ENSSFOP00015077820"/>
<sequence>MEIVVAGVAMVETVVGSEVAGGSVEVIVAVSKWGGGQPTRSSRRGRRVSRTGSGEEEDATVKQESLRLDVTESQGLRGHGHLPSSLLSFPGGAAVCSSRGVLLVLVLVLDLPAASVMNTASLLPVLCICALSLRASRGTGFKYKFPALRHVNAEQSAATPPGDPGRASARYR</sequence>
<feature type="region of interest" description="Disordered" evidence="1">
    <location>
        <begin position="35"/>
        <end position="63"/>
    </location>
</feature>
<dbReference type="Proteomes" id="UP000034805">
    <property type="component" value="Unassembled WGS sequence"/>
</dbReference>
<protein>
    <submittedName>
        <fullName evidence="2">Uncharacterized protein</fullName>
    </submittedName>
</protein>
<comment type="caution">
    <text evidence="2">The sequence shown here is derived from an EMBL/GenBank/DDBJ whole genome shotgun (WGS) entry which is preliminary data.</text>
</comment>
<evidence type="ECO:0000256" key="1">
    <source>
        <dbReference type="SAM" id="MobiDB-lite"/>
    </source>
</evidence>
<evidence type="ECO:0000313" key="2">
    <source>
        <dbReference type="EMBL" id="KPP71139.1"/>
    </source>
</evidence>
<dbReference type="AlphaFoldDB" id="A0A0P7X3A5"/>
<dbReference type="EMBL" id="JARO02003117">
    <property type="protein sequence ID" value="KPP71139.1"/>
    <property type="molecule type" value="Genomic_DNA"/>
</dbReference>
<proteinExistence type="predicted"/>
<evidence type="ECO:0000313" key="3">
    <source>
        <dbReference type="Proteomes" id="UP000034805"/>
    </source>
</evidence>
<name>A0A0P7X3A5_SCLFO</name>
<gene>
    <name evidence="2" type="ORF">Z043_109977</name>
</gene>